<dbReference type="GO" id="GO:0004674">
    <property type="term" value="F:protein serine/threonine kinase activity"/>
    <property type="evidence" value="ECO:0007669"/>
    <property type="project" value="UniProtKB-KW"/>
</dbReference>
<protein>
    <recommendedName>
        <fullName evidence="2">Histidine kinase/HSP90-like ATPase domain-containing protein</fullName>
    </recommendedName>
</protein>
<dbReference type="EMBL" id="LGEM01000024">
    <property type="protein sequence ID" value="KUP97481.1"/>
    <property type="molecule type" value="Genomic_DNA"/>
</dbReference>
<dbReference type="STRING" id="665004.AC529_06475"/>
<dbReference type="RefSeq" id="WP_068757473.1">
    <property type="nucleotide sequence ID" value="NZ_KQ950183.1"/>
</dbReference>
<dbReference type="Gene3D" id="3.30.565.10">
    <property type="entry name" value="Histidine kinase-like ATPase, C-terminal domain"/>
    <property type="match status" value="1"/>
</dbReference>
<feature type="domain" description="Histidine kinase/HSP90-like ATPase" evidence="2">
    <location>
        <begin position="63"/>
        <end position="152"/>
    </location>
</feature>
<dbReference type="InterPro" id="IPR050267">
    <property type="entry name" value="Anti-sigma-factor_SerPK"/>
</dbReference>
<dbReference type="Pfam" id="PF13581">
    <property type="entry name" value="HATPase_c_2"/>
    <property type="match status" value="1"/>
</dbReference>
<evidence type="ECO:0000313" key="4">
    <source>
        <dbReference type="Proteomes" id="UP000074382"/>
    </source>
</evidence>
<dbReference type="InterPro" id="IPR003594">
    <property type="entry name" value="HATPase_dom"/>
</dbReference>
<keyword evidence="1" id="KW-0808">Transferase</keyword>
<evidence type="ECO:0000313" key="3">
    <source>
        <dbReference type="EMBL" id="KUP97481.1"/>
    </source>
</evidence>
<evidence type="ECO:0000259" key="2">
    <source>
        <dbReference type="Pfam" id="PF13581"/>
    </source>
</evidence>
<dbReference type="CDD" id="cd16936">
    <property type="entry name" value="HATPase_RsbW-like"/>
    <property type="match status" value="1"/>
</dbReference>
<dbReference type="PATRIC" id="fig|665004.4.peg.3150"/>
<proteinExistence type="predicted"/>
<name>A0A147KJQ6_THECS</name>
<keyword evidence="1" id="KW-0418">Kinase</keyword>
<dbReference type="AlphaFoldDB" id="A0A147KJQ6"/>
<reference evidence="4" key="1">
    <citation type="journal article" date="2017" name="Acta Aliment.">
        <title>Plant polysaccharide degrading enzyme system of Thermpbifida cellulosilytica TB100 revealed by de novo genome project data.</title>
        <authorList>
            <person name="Toth A."/>
            <person name="Baka E."/>
            <person name="Luzics S."/>
            <person name="Bata-Vidacs I."/>
            <person name="Nagy I."/>
            <person name="Balint B."/>
            <person name="Herceg R."/>
            <person name="Olasz F."/>
            <person name="Wilk T."/>
            <person name="Nagy T."/>
            <person name="Kriszt B."/>
            <person name="Nagy I."/>
            <person name="Kukolya J."/>
        </authorList>
    </citation>
    <scope>NUCLEOTIDE SEQUENCE [LARGE SCALE GENOMIC DNA]</scope>
    <source>
        <strain evidence="4">TB100</strain>
    </source>
</reference>
<comment type="caution">
    <text evidence="3">The sequence shown here is derived from an EMBL/GenBank/DDBJ whole genome shotgun (WGS) entry which is preliminary data.</text>
</comment>
<gene>
    <name evidence="3" type="ORF">AC529_06475</name>
</gene>
<organism evidence="3 4">
    <name type="scientific">Thermobifida cellulosilytica TB100</name>
    <dbReference type="NCBI Taxonomy" id="665004"/>
    <lineage>
        <taxon>Bacteria</taxon>
        <taxon>Bacillati</taxon>
        <taxon>Actinomycetota</taxon>
        <taxon>Actinomycetes</taxon>
        <taxon>Streptosporangiales</taxon>
        <taxon>Nocardiopsidaceae</taxon>
        <taxon>Thermobifida</taxon>
    </lineage>
</organism>
<dbReference type="SUPFAM" id="SSF55874">
    <property type="entry name" value="ATPase domain of HSP90 chaperone/DNA topoisomerase II/histidine kinase"/>
    <property type="match status" value="1"/>
</dbReference>
<accession>A0A147KJQ6</accession>
<dbReference type="PANTHER" id="PTHR35526">
    <property type="entry name" value="ANTI-SIGMA-F FACTOR RSBW-RELATED"/>
    <property type="match status" value="1"/>
</dbReference>
<keyword evidence="1" id="KW-0723">Serine/threonine-protein kinase</keyword>
<dbReference type="OrthoDB" id="3423431at2"/>
<dbReference type="PANTHER" id="PTHR35526:SF3">
    <property type="entry name" value="ANTI-SIGMA-F FACTOR RSBW"/>
    <property type="match status" value="1"/>
</dbReference>
<evidence type="ECO:0000256" key="1">
    <source>
        <dbReference type="ARBA" id="ARBA00022527"/>
    </source>
</evidence>
<keyword evidence="4" id="KW-1185">Reference proteome</keyword>
<dbReference type="Proteomes" id="UP000074382">
    <property type="component" value="Unassembled WGS sequence"/>
</dbReference>
<sequence length="181" mass="19942">MPLLAPPPLPSVTVPLGLVIPPGKEHYFDTTAEPVPYTRRSFEFRGERAFLPLVHAFLATCAAGRDPDYVHLFRLLGVELATNAIRHTNSGRAGGTFTLHVVRTPTHMKLTCSDSGDGRITPIRDPEYLAVLPLDPEREHGRGLALVDALATSWGDDGRQSFRRVWFTLDYDLAGSAWPAL</sequence>
<dbReference type="InterPro" id="IPR036890">
    <property type="entry name" value="HATPase_C_sf"/>
</dbReference>